<gene>
    <name evidence="1" type="ORF">NCTC11923_00886</name>
</gene>
<reference evidence="1 2" key="1">
    <citation type="submission" date="2018-12" db="EMBL/GenBank/DDBJ databases">
        <authorList>
            <consortium name="Pathogen Informatics"/>
        </authorList>
    </citation>
    <scope>NUCLEOTIDE SEQUENCE [LARGE SCALE GENOMIC DNA]</scope>
    <source>
        <strain evidence="1 2">NCTC11923</strain>
    </source>
</reference>
<protein>
    <submittedName>
        <fullName evidence="1">Uncharacterized protein</fullName>
    </submittedName>
</protein>
<dbReference type="Proteomes" id="UP000276899">
    <property type="component" value="Chromosome"/>
</dbReference>
<sequence>MLLIVSLVAAGGLVTYLLTRDTLNPGGRWSPAWLNGFSTAWTLGPPQDIGEDMRILLEEDHLVRAVSMGTSITISVFDIRDDAPRLLWQDSVEHSDPDPAAAPGETGDALGSVMVWRSRIVVGATLFDLHTGSRTQAPWPATAIVSVDSTQTRAYTCEGASCTQWISPTERGWTTTLPSTGSVGKGIIDPSQTSDGHLLAAVAEDPHADQPSGYAVVQSLDGEATPLTVTGASAPIALADGWLSIDRRRIGAANTVTLYELDGTVSDTFPLFSEPFTTYPWSRAKLTREQATAWLKNGDTSWAPATISVSADDAACQSLTVGDQQLELGADNTLTRQKDGRCVGSDAMKAFEISGQGDIISFHRITDTGRFLILVDVARATIADPIPLGSGWKSHAGAKEVLAVLDESGRITGYRAR</sequence>
<dbReference type="STRING" id="1278298.GCA_000428685_02279"/>
<dbReference type="KEGG" id="asla:NCTC11923_00886"/>
<accession>A0A3S4SEL0</accession>
<name>A0A3S4SEL0_9ACTO</name>
<dbReference type="EMBL" id="LR134363">
    <property type="protein sequence ID" value="VEG74259.1"/>
    <property type="molecule type" value="Genomic_DNA"/>
</dbReference>
<proteinExistence type="predicted"/>
<dbReference type="AlphaFoldDB" id="A0A3S4SEL0"/>
<evidence type="ECO:0000313" key="1">
    <source>
        <dbReference type="EMBL" id="VEG74259.1"/>
    </source>
</evidence>
<keyword evidence="2" id="KW-1185">Reference proteome</keyword>
<evidence type="ECO:0000313" key="2">
    <source>
        <dbReference type="Proteomes" id="UP000276899"/>
    </source>
</evidence>
<organism evidence="1 2">
    <name type="scientific">Actinomyces slackii</name>
    <dbReference type="NCBI Taxonomy" id="52774"/>
    <lineage>
        <taxon>Bacteria</taxon>
        <taxon>Bacillati</taxon>
        <taxon>Actinomycetota</taxon>
        <taxon>Actinomycetes</taxon>
        <taxon>Actinomycetales</taxon>
        <taxon>Actinomycetaceae</taxon>
        <taxon>Actinomyces</taxon>
    </lineage>
</organism>